<proteinExistence type="inferred from homology"/>
<dbReference type="PANTHER" id="PTHR43180:SF30">
    <property type="entry name" value="MOMILACTONE A SYNTHASE"/>
    <property type="match status" value="1"/>
</dbReference>
<reference evidence="3 4" key="1">
    <citation type="journal article" date="2013" name="Proc. Natl. Acad. Sci. U.S.A.">
        <title>Fine-scale variation in meiotic recombination in Mimulus inferred from population shotgun sequencing.</title>
        <authorList>
            <person name="Hellsten U."/>
            <person name="Wright K.M."/>
            <person name="Jenkins J."/>
            <person name="Shu S."/>
            <person name="Yuan Y."/>
            <person name="Wessler S.R."/>
            <person name="Schmutz J."/>
            <person name="Willis J.H."/>
            <person name="Rokhsar D.S."/>
        </authorList>
    </citation>
    <scope>NUCLEOTIDE SEQUENCE [LARGE SCALE GENOMIC DNA]</scope>
    <source>
        <strain evidence="4">cv. DUN x IM62</strain>
    </source>
</reference>
<evidence type="ECO:0000313" key="3">
    <source>
        <dbReference type="EMBL" id="EYU26738.1"/>
    </source>
</evidence>
<comment type="similarity">
    <text evidence="1">Belongs to the short-chain dehydrogenases/reductases (SDR) family.</text>
</comment>
<dbReference type="InterPro" id="IPR036291">
    <property type="entry name" value="NAD(P)-bd_dom_sf"/>
</dbReference>
<gene>
    <name evidence="3" type="ORF">MIMGU_mgv1a023053mg</name>
</gene>
<sequence>MFNNAGAAPTDKKISILESEQSDFEHVNLVGAFLGIKHAAGEMISDRRRGSIISTAGVSSSVVGGMGPHAYTSSKHGLVGLTRNAAVELGRHGIRVNCVSPYAVPTPMARKYLAAMREDILREDDVAEAALYLAGDESKYVN</sequence>
<dbReference type="InterPro" id="IPR002347">
    <property type="entry name" value="SDR_fam"/>
</dbReference>
<keyword evidence="4" id="KW-1185">Reference proteome</keyword>
<evidence type="ECO:0000256" key="1">
    <source>
        <dbReference type="ARBA" id="ARBA00006484"/>
    </source>
</evidence>
<feature type="non-terminal residue" evidence="3">
    <location>
        <position position="142"/>
    </location>
</feature>
<accession>A0A022QHH8</accession>
<dbReference type="STRING" id="4155.A0A022QHH8"/>
<organism evidence="3 4">
    <name type="scientific">Erythranthe guttata</name>
    <name type="common">Yellow monkey flower</name>
    <name type="synonym">Mimulus guttatus</name>
    <dbReference type="NCBI Taxonomy" id="4155"/>
    <lineage>
        <taxon>Eukaryota</taxon>
        <taxon>Viridiplantae</taxon>
        <taxon>Streptophyta</taxon>
        <taxon>Embryophyta</taxon>
        <taxon>Tracheophyta</taxon>
        <taxon>Spermatophyta</taxon>
        <taxon>Magnoliopsida</taxon>
        <taxon>eudicotyledons</taxon>
        <taxon>Gunneridae</taxon>
        <taxon>Pentapetalae</taxon>
        <taxon>asterids</taxon>
        <taxon>lamiids</taxon>
        <taxon>Lamiales</taxon>
        <taxon>Phrymaceae</taxon>
        <taxon>Erythranthe</taxon>
    </lineage>
</organism>
<dbReference type="GO" id="GO:0016491">
    <property type="term" value="F:oxidoreductase activity"/>
    <property type="evidence" value="ECO:0007669"/>
    <property type="project" value="UniProtKB-KW"/>
</dbReference>
<dbReference type="AlphaFoldDB" id="A0A022QHH8"/>
<dbReference type="Pfam" id="PF13561">
    <property type="entry name" value="adh_short_C2"/>
    <property type="match status" value="1"/>
</dbReference>
<evidence type="ECO:0000313" key="4">
    <source>
        <dbReference type="Proteomes" id="UP000030748"/>
    </source>
</evidence>
<keyword evidence="2" id="KW-0560">Oxidoreductase</keyword>
<dbReference type="PRINTS" id="PR00081">
    <property type="entry name" value="GDHRDH"/>
</dbReference>
<dbReference type="EMBL" id="KI631651">
    <property type="protein sequence ID" value="EYU26738.1"/>
    <property type="molecule type" value="Genomic_DNA"/>
</dbReference>
<dbReference type="PANTHER" id="PTHR43180">
    <property type="entry name" value="3-OXOACYL-(ACYL-CARRIER-PROTEIN) REDUCTASE (AFU_ORTHOLOGUE AFUA_6G11210)"/>
    <property type="match status" value="1"/>
</dbReference>
<protein>
    <recommendedName>
        <fullName evidence="5">Short-chain dehydrogenase/reductase SDR</fullName>
    </recommendedName>
</protein>
<evidence type="ECO:0008006" key="5">
    <source>
        <dbReference type="Google" id="ProtNLM"/>
    </source>
</evidence>
<dbReference type="SUPFAM" id="SSF51735">
    <property type="entry name" value="NAD(P)-binding Rossmann-fold domains"/>
    <property type="match status" value="1"/>
</dbReference>
<dbReference type="Proteomes" id="UP000030748">
    <property type="component" value="Unassembled WGS sequence"/>
</dbReference>
<evidence type="ECO:0000256" key="2">
    <source>
        <dbReference type="ARBA" id="ARBA00023002"/>
    </source>
</evidence>
<name>A0A022QHH8_ERYGU</name>
<dbReference type="Gene3D" id="3.40.50.720">
    <property type="entry name" value="NAD(P)-binding Rossmann-like Domain"/>
    <property type="match status" value="1"/>
</dbReference>